<dbReference type="OrthoDB" id="3296006at2"/>
<keyword evidence="3" id="KW-1185">Reference proteome</keyword>
<sequence>MIKKLLFPIMLGLFFSATLQAAEAEIQGADSNSKILIFVRHAEKQLDQGKDPSLTPAGQRRATQLAIALKDMPFTALYATPFKRTKETLEPISKNKEITVQVVDVKGGMSEHISRSVEKIKAEKGNVLVVGHSNTIPLLIKAIGGMEIDAIAENDYDNLYLLTLPAKGSVGLIHTKYGQ</sequence>
<dbReference type="PANTHER" id="PTHR48100:SF1">
    <property type="entry name" value="HISTIDINE PHOSPHATASE FAMILY PROTEIN-RELATED"/>
    <property type="match status" value="1"/>
</dbReference>
<evidence type="ECO:0000313" key="2">
    <source>
        <dbReference type="EMBL" id="TRY13280.1"/>
    </source>
</evidence>
<protein>
    <submittedName>
        <fullName evidence="2">Histidine phosphatase family protein</fullName>
    </submittedName>
</protein>
<dbReference type="InterPro" id="IPR050275">
    <property type="entry name" value="PGM_Phosphatase"/>
</dbReference>
<dbReference type="CDD" id="cd07067">
    <property type="entry name" value="HP_PGM_like"/>
    <property type="match status" value="1"/>
</dbReference>
<dbReference type="SMART" id="SM00855">
    <property type="entry name" value="PGAM"/>
    <property type="match status" value="1"/>
</dbReference>
<dbReference type="InterPro" id="IPR029033">
    <property type="entry name" value="His_PPase_superfam"/>
</dbReference>
<dbReference type="SUPFAM" id="SSF53254">
    <property type="entry name" value="Phosphoglycerate mutase-like"/>
    <property type="match status" value="1"/>
</dbReference>
<dbReference type="PANTHER" id="PTHR48100">
    <property type="entry name" value="BROAD-SPECIFICITY PHOSPHATASE YOR283W-RELATED"/>
    <property type="match status" value="1"/>
</dbReference>
<dbReference type="RefSeq" id="WP_144041310.1">
    <property type="nucleotide sequence ID" value="NZ_BMPL01000018.1"/>
</dbReference>
<dbReference type="InterPro" id="IPR013078">
    <property type="entry name" value="His_Pase_superF_clade-1"/>
</dbReference>
<reference evidence="3" key="1">
    <citation type="submission" date="2019-07" db="EMBL/GenBank/DDBJ databases">
        <title>Shewanella sp. YLB-08 draft genomic sequence.</title>
        <authorList>
            <person name="Yu L."/>
        </authorList>
    </citation>
    <scope>NUCLEOTIDE SEQUENCE [LARGE SCALE GENOMIC DNA]</scope>
    <source>
        <strain evidence="3">JCM 20706</strain>
    </source>
</reference>
<dbReference type="EMBL" id="VKGK01000021">
    <property type="protein sequence ID" value="TRY13280.1"/>
    <property type="molecule type" value="Genomic_DNA"/>
</dbReference>
<organism evidence="2 3">
    <name type="scientific">Shewanella hanedai</name>
    <name type="common">Alteromonas hanedai</name>
    <dbReference type="NCBI Taxonomy" id="25"/>
    <lineage>
        <taxon>Bacteria</taxon>
        <taxon>Pseudomonadati</taxon>
        <taxon>Pseudomonadota</taxon>
        <taxon>Gammaproteobacteria</taxon>
        <taxon>Alteromonadales</taxon>
        <taxon>Shewanellaceae</taxon>
        <taxon>Shewanella</taxon>
    </lineage>
</organism>
<name>A0A553JLJ9_SHEHA</name>
<feature type="signal peptide" evidence="1">
    <location>
        <begin position="1"/>
        <end position="21"/>
    </location>
</feature>
<dbReference type="GO" id="GO:0016791">
    <property type="term" value="F:phosphatase activity"/>
    <property type="evidence" value="ECO:0007669"/>
    <property type="project" value="TreeGrafter"/>
</dbReference>
<feature type="chain" id="PRO_5022172267" evidence="1">
    <location>
        <begin position="22"/>
        <end position="179"/>
    </location>
</feature>
<dbReference type="Pfam" id="PF00300">
    <property type="entry name" value="His_Phos_1"/>
    <property type="match status" value="1"/>
</dbReference>
<dbReference type="Proteomes" id="UP000318126">
    <property type="component" value="Unassembled WGS sequence"/>
</dbReference>
<comment type="caution">
    <text evidence="2">The sequence shown here is derived from an EMBL/GenBank/DDBJ whole genome shotgun (WGS) entry which is preliminary data.</text>
</comment>
<accession>A0A553JLJ9</accession>
<gene>
    <name evidence="2" type="ORF">FN961_16670</name>
</gene>
<evidence type="ECO:0000256" key="1">
    <source>
        <dbReference type="SAM" id="SignalP"/>
    </source>
</evidence>
<dbReference type="Gene3D" id="3.40.50.1240">
    <property type="entry name" value="Phosphoglycerate mutase-like"/>
    <property type="match status" value="1"/>
</dbReference>
<proteinExistence type="predicted"/>
<keyword evidence="1" id="KW-0732">Signal</keyword>
<dbReference type="AlphaFoldDB" id="A0A553JLJ9"/>
<evidence type="ECO:0000313" key="3">
    <source>
        <dbReference type="Proteomes" id="UP000318126"/>
    </source>
</evidence>
<dbReference type="GO" id="GO:0005737">
    <property type="term" value="C:cytoplasm"/>
    <property type="evidence" value="ECO:0007669"/>
    <property type="project" value="TreeGrafter"/>
</dbReference>